<comment type="caution">
    <text evidence="1">The sequence shown here is derived from an EMBL/GenBank/DDBJ whole genome shotgun (WGS) entry which is preliminary data.</text>
</comment>
<dbReference type="Proteomes" id="UP000887013">
    <property type="component" value="Unassembled WGS sequence"/>
</dbReference>
<name>A0A8X6ULE6_NEPPI</name>
<organism evidence="1 2">
    <name type="scientific">Nephila pilipes</name>
    <name type="common">Giant wood spider</name>
    <name type="synonym">Nephila maculata</name>
    <dbReference type="NCBI Taxonomy" id="299642"/>
    <lineage>
        <taxon>Eukaryota</taxon>
        <taxon>Metazoa</taxon>
        <taxon>Ecdysozoa</taxon>
        <taxon>Arthropoda</taxon>
        <taxon>Chelicerata</taxon>
        <taxon>Arachnida</taxon>
        <taxon>Araneae</taxon>
        <taxon>Araneomorphae</taxon>
        <taxon>Entelegynae</taxon>
        <taxon>Araneoidea</taxon>
        <taxon>Nephilidae</taxon>
        <taxon>Nephila</taxon>
    </lineage>
</organism>
<evidence type="ECO:0000313" key="2">
    <source>
        <dbReference type="Proteomes" id="UP000887013"/>
    </source>
</evidence>
<protein>
    <submittedName>
        <fullName evidence="1">Uncharacterized protein</fullName>
    </submittedName>
</protein>
<reference evidence="1" key="1">
    <citation type="submission" date="2020-08" db="EMBL/GenBank/DDBJ databases">
        <title>Multicomponent nature underlies the extraordinary mechanical properties of spider dragline silk.</title>
        <authorList>
            <person name="Kono N."/>
            <person name="Nakamura H."/>
            <person name="Mori M."/>
            <person name="Yoshida Y."/>
            <person name="Ohtoshi R."/>
            <person name="Malay A.D."/>
            <person name="Moran D.A.P."/>
            <person name="Tomita M."/>
            <person name="Numata K."/>
            <person name="Arakawa K."/>
        </authorList>
    </citation>
    <scope>NUCLEOTIDE SEQUENCE</scope>
</reference>
<sequence>MHLPLQLDGNLIFLLEIPILKSQLQALYEQSAYLANKGMETLLRNTLKSSIRNENYKYASRRETQTAFWHTHLHYLHFHKTQRKGEKRRDGSRVQEIPRGIAFLSGKDKFRRQKRAN</sequence>
<evidence type="ECO:0000313" key="1">
    <source>
        <dbReference type="EMBL" id="GFU21804.1"/>
    </source>
</evidence>
<dbReference type="AlphaFoldDB" id="A0A8X6ULE6"/>
<keyword evidence="2" id="KW-1185">Reference proteome</keyword>
<gene>
    <name evidence="1" type="ORF">NPIL_222071</name>
</gene>
<accession>A0A8X6ULE6</accession>
<proteinExistence type="predicted"/>
<dbReference type="EMBL" id="BMAW01127590">
    <property type="protein sequence ID" value="GFU21804.1"/>
    <property type="molecule type" value="Genomic_DNA"/>
</dbReference>